<dbReference type="Pfam" id="PF20745">
    <property type="entry name" value="TSP_Ig-like"/>
    <property type="match status" value="1"/>
</dbReference>
<dbReference type="InterPro" id="IPR011050">
    <property type="entry name" value="Pectin_lyase_fold/virulence"/>
</dbReference>
<dbReference type="InterPro" id="IPR054136">
    <property type="entry name" value="Gp49_pectate_lyase-like"/>
</dbReference>
<dbReference type="PATRIC" id="fig|287.2966.peg.2782"/>
<dbReference type="Gene3D" id="2.160.20.10">
    <property type="entry name" value="Single-stranded right-handed beta-helix, Pectin lyase-like"/>
    <property type="match status" value="1"/>
</dbReference>
<evidence type="ECO:0000259" key="2">
    <source>
        <dbReference type="Pfam" id="PF22442"/>
    </source>
</evidence>
<reference evidence="3" key="1">
    <citation type="submission" date="2015-08" db="EMBL/GenBank/DDBJ databases">
        <title>Pseudomonas aeruginosa strain CCBH4851 chromosome region.</title>
        <authorList>
            <person name="Silveira M.C."/>
            <person name="Carvalho-Assef A.P.D."/>
            <person name="Albano R.M."/>
        </authorList>
    </citation>
    <scope>NUCLEOTIDE SEQUENCE</scope>
    <source>
        <strain evidence="3">CCBH4851</strain>
    </source>
</reference>
<dbReference type="RefSeq" id="WP_019727196.1">
    <property type="nucleotide sequence ID" value="NZ_CP014999.1"/>
</dbReference>
<organism evidence="3">
    <name type="scientific">Pseudomonas aeruginosa</name>
    <dbReference type="NCBI Taxonomy" id="287"/>
    <lineage>
        <taxon>Bacteria</taxon>
        <taxon>Pseudomonadati</taxon>
        <taxon>Pseudomonadota</taxon>
        <taxon>Gammaproteobacteria</taxon>
        <taxon>Pseudomonadales</taxon>
        <taxon>Pseudomonadaceae</taxon>
        <taxon>Pseudomonas</taxon>
    </lineage>
</organism>
<name>A0A0P0AJN9_PSEAI</name>
<dbReference type="InterPro" id="IPR012334">
    <property type="entry name" value="Pectin_lyas_fold"/>
</dbReference>
<dbReference type="Pfam" id="PF22442">
    <property type="entry name" value="Gp49_Pectate_lyase_like"/>
    <property type="match status" value="1"/>
</dbReference>
<dbReference type="EMBL" id="KT454971">
    <property type="protein sequence ID" value="ALI58895.1"/>
    <property type="molecule type" value="Genomic_DNA"/>
</dbReference>
<accession>A0A0P0AJN9</accession>
<gene>
    <name evidence="3" type="ORF">CCBH4851_00191</name>
</gene>
<dbReference type="AlphaFoldDB" id="A0A0P0AJN9"/>
<dbReference type="SUPFAM" id="SSF51126">
    <property type="entry name" value="Pectin lyase-like"/>
    <property type="match status" value="1"/>
</dbReference>
<evidence type="ECO:0000313" key="3">
    <source>
        <dbReference type="EMBL" id="ALI58895.1"/>
    </source>
</evidence>
<evidence type="ECO:0000259" key="1">
    <source>
        <dbReference type="Pfam" id="PF20745"/>
    </source>
</evidence>
<protein>
    <submittedName>
        <fullName evidence="3">Uncharacterized protein</fullName>
    </submittedName>
</protein>
<feature type="domain" description="Gp49 pectin lyase-like" evidence="2">
    <location>
        <begin position="387"/>
        <end position="639"/>
    </location>
</feature>
<proteinExistence type="predicted"/>
<sequence length="750" mass="80380">MPFRYNTMNAVEPDGSFDFRDAHDNTGNLDLAMNGAALAWTDRLGRSKKSWAGIEDQVNAWLDSQGFEPGFLVYVDGSPLTVDRPTQLIQRGDNIYSVKRPASFPVNLTGNWATDQNILIAQVDRTLQDTLATSAGAGMIGYRERTVADRLNDTANVKDYGAIADGAYHPLSERFATLAEAQAVYPHATALTDSIDWAAYQAAINSGAPHVHAPGGHYVMNRGTLAERDIRYTGDGYATRVDFSLADGPGSCMLTQGELVQIGDLSVSVVKGARTLTFAAAPDLAPGDVVIVYNPANGSWLADRDQYRAGEMWKVHSVSGSTVTIYGNSSSVYLFSEVDVYRMRGVRVSVDQMHFSPSDTYSIAPFKVVFGDGVKVSNYYASDVTLYTGLEVERCFDVSINAVSSPNRSPAVNDEYGITISNCHNFSVYGGYAAATRHAVALGGMDDVCCVPNRHGLIYGMNIEGIDLASDTSAGDMHGNADKITYDNCEFRNGVILQGRDATVRNSTVYGVSSTSGEAIYGSEVYGGTYTIENNRFISYGDGAAFGIIHISPSSTQREALLIIARNNTFELPNATGSTKVFFLRGRNSPLPISANIDGVHVHMASVAMQCFLFADDSIKSELLSNYLIIDNVYGPFGTSLLYPTTKNANIPTRQMEQSGEVTVTTNGTATALPASNVSFRYPYSKKPMAVACASGVNGVAFSSLGGQSPVPIVYAVVAASIRPGLVAATSSFTSGEQAVVGWRAGIKEI</sequence>
<dbReference type="InterPro" id="IPR049350">
    <property type="entry name" value="TSP_Ig-like"/>
</dbReference>
<feature type="domain" description="Tailspike protein-like Ig-like" evidence="1">
    <location>
        <begin position="255"/>
        <end position="343"/>
    </location>
</feature>